<protein>
    <submittedName>
        <fullName evidence="1">Uncharacterized protein</fullName>
    </submittedName>
</protein>
<evidence type="ECO:0000313" key="1">
    <source>
        <dbReference type="EMBL" id="VVA91572.1"/>
    </source>
</evidence>
<proteinExistence type="predicted"/>
<keyword evidence="2" id="KW-1185">Reference proteome</keyword>
<dbReference type="AlphaFoldDB" id="A0A565ARB9"/>
<accession>A0A565ARB9</accession>
<name>A0A565ARB9_9BRAS</name>
<reference evidence="1" key="1">
    <citation type="submission" date="2019-07" db="EMBL/GenBank/DDBJ databases">
        <authorList>
            <person name="Dittberner H."/>
        </authorList>
    </citation>
    <scope>NUCLEOTIDE SEQUENCE [LARGE SCALE GENOMIC DNA]</scope>
</reference>
<dbReference type="Proteomes" id="UP000489600">
    <property type="component" value="Unassembled WGS sequence"/>
</dbReference>
<comment type="caution">
    <text evidence="1">The sequence shown here is derived from an EMBL/GenBank/DDBJ whole genome shotgun (WGS) entry which is preliminary data.</text>
</comment>
<organism evidence="1 2">
    <name type="scientific">Arabis nemorensis</name>
    <dbReference type="NCBI Taxonomy" id="586526"/>
    <lineage>
        <taxon>Eukaryota</taxon>
        <taxon>Viridiplantae</taxon>
        <taxon>Streptophyta</taxon>
        <taxon>Embryophyta</taxon>
        <taxon>Tracheophyta</taxon>
        <taxon>Spermatophyta</taxon>
        <taxon>Magnoliopsida</taxon>
        <taxon>eudicotyledons</taxon>
        <taxon>Gunneridae</taxon>
        <taxon>Pentapetalae</taxon>
        <taxon>rosids</taxon>
        <taxon>malvids</taxon>
        <taxon>Brassicales</taxon>
        <taxon>Brassicaceae</taxon>
        <taxon>Arabideae</taxon>
        <taxon>Arabis</taxon>
    </lineage>
</organism>
<evidence type="ECO:0000313" key="2">
    <source>
        <dbReference type="Proteomes" id="UP000489600"/>
    </source>
</evidence>
<gene>
    <name evidence="1" type="ORF">ANE_LOCUS2017</name>
</gene>
<sequence length="118" mass="13877">MSLTGLNAVFEASRFQWLNCDQWTLVFINSHLMQRHNTFDVPILTEGIWRVDNHYHQDFNIWQETSLTSSTRSDVDDLLYFNARIGNVFLCRRRIFSHLGVMMPLSLHASVMGLFKVR</sequence>
<dbReference type="EMBL" id="CABITT030000001">
    <property type="protein sequence ID" value="VVA91572.1"/>
    <property type="molecule type" value="Genomic_DNA"/>
</dbReference>